<dbReference type="AlphaFoldDB" id="A0A382RRL9"/>
<accession>A0A382RRL9</accession>
<gene>
    <name evidence="2" type="ORF">METZ01_LOCUS352786</name>
</gene>
<dbReference type="EMBL" id="UINC01123448">
    <property type="protein sequence ID" value="SVC99932.1"/>
    <property type="molecule type" value="Genomic_DNA"/>
</dbReference>
<reference evidence="2" key="1">
    <citation type="submission" date="2018-05" db="EMBL/GenBank/DDBJ databases">
        <authorList>
            <person name="Lanie J.A."/>
            <person name="Ng W.-L."/>
            <person name="Kazmierczak K.M."/>
            <person name="Andrzejewski T.M."/>
            <person name="Davidsen T.M."/>
            <person name="Wayne K.J."/>
            <person name="Tettelin H."/>
            <person name="Glass J.I."/>
            <person name="Rusch D."/>
            <person name="Podicherti R."/>
            <person name="Tsui H.-C.T."/>
            <person name="Winkler M.E."/>
        </authorList>
    </citation>
    <scope>NUCLEOTIDE SEQUENCE</scope>
</reference>
<name>A0A382RRL9_9ZZZZ</name>
<feature type="non-terminal residue" evidence="2">
    <location>
        <position position="1"/>
    </location>
</feature>
<feature type="non-terminal residue" evidence="2">
    <location>
        <position position="319"/>
    </location>
</feature>
<feature type="region of interest" description="Disordered" evidence="1">
    <location>
        <begin position="225"/>
        <end position="319"/>
    </location>
</feature>
<organism evidence="2">
    <name type="scientific">marine metagenome</name>
    <dbReference type="NCBI Taxonomy" id="408172"/>
    <lineage>
        <taxon>unclassified sequences</taxon>
        <taxon>metagenomes</taxon>
        <taxon>ecological metagenomes</taxon>
    </lineage>
</organism>
<proteinExistence type="predicted"/>
<protein>
    <submittedName>
        <fullName evidence="2">Uncharacterized protein</fullName>
    </submittedName>
</protein>
<evidence type="ECO:0000313" key="2">
    <source>
        <dbReference type="EMBL" id="SVC99932.1"/>
    </source>
</evidence>
<evidence type="ECO:0000256" key="1">
    <source>
        <dbReference type="SAM" id="MobiDB-lite"/>
    </source>
</evidence>
<sequence>FVDLRLIKGLDPEQHFTQQKRISVVKAKGRFELEDVSTSRFEAYDSLSGVYGLYATLNRDPKLVEFGFILNWHKMQDDEKRAKYTKYACHELNFFVYKKDPKFFDAVVKPFLDNKRDKTFMDDWLLGHDLSRYLEPWRHARLNIVEQTLLARRIEGERSATGRHVRELYDLLPPNIERFNQLFDTAVKGRALDPVTGGHLGAKYAAEKSKYLSAEMQKMNDKSALLEDDGEEPPGEKFAEKNSGGLGGDGQSDAEGRSDAEVGSVVVDSKAARSNLGALKKKPQPLEQLQRGQAEQEGRRDPLATAAKPQAKGNGKDLR</sequence>